<accession>R9GUN4</accession>
<dbReference type="CDD" id="cd00657">
    <property type="entry name" value="Ferritin_like"/>
    <property type="match status" value="1"/>
</dbReference>
<reference evidence="1 2" key="1">
    <citation type="journal article" date="2013" name="Genome Announc.">
        <title>Draft Genome Sequence of Arcticibacter svalbardensis Strain MN12-7T, a Member of the Family Sphingobacteriaceae Isolated from an Arctic Soil Sample.</title>
        <authorList>
            <person name="Shivaji S."/>
            <person name="Ara S."/>
            <person name="Prasad S."/>
            <person name="Manasa B.P."/>
            <person name="Begum Z."/>
            <person name="Singh A."/>
            <person name="Kumar Pinnaka A."/>
        </authorList>
    </citation>
    <scope>NUCLEOTIDE SEQUENCE [LARGE SCALE GENOMIC DNA]</scope>
    <source>
        <strain evidence="1 2">MN12-7</strain>
    </source>
</reference>
<comment type="caution">
    <text evidence="1">The sequence shown here is derived from an EMBL/GenBank/DDBJ whole genome shotgun (WGS) entry which is preliminary data.</text>
</comment>
<sequence length="235" mass="25411">MKNQRNEEDQLFLEKADGFLTANVQRRSFLKYAGAGAASLALLAAGCKKDMNSDDMGVSFGTGDTAVLNYAYALEQLEAAFYIQVLNFPYESMNANEKSLLTDIRDHEIAHREFFKSALGTNAIPDLKVNFSSINFNSRDSVLGTAKAFEDLGVSAYNGAGQYIALGDYLVLAGKIVSVEARHAALIRDLISNGTFADNTVIDAMGLDKSRSPQEVFAIAGAYVVTKINLNTLPG</sequence>
<dbReference type="Pfam" id="PF13668">
    <property type="entry name" value="Ferritin_2"/>
    <property type="match status" value="1"/>
</dbReference>
<organism evidence="1 2">
    <name type="scientific">Arcticibacter svalbardensis MN12-7</name>
    <dbReference type="NCBI Taxonomy" id="1150600"/>
    <lineage>
        <taxon>Bacteria</taxon>
        <taxon>Pseudomonadati</taxon>
        <taxon>Bacteroidota</taxon>
        <taxon>Sphingobacteriia</taxon>
        <taxon>Sphingobacteriales</taxon>
        <taxon>Sphingobacteriaceae</taxon>
        <taxon>Arcticibacter</taxon>
    </lineage>
</organism>
<dbReference type="EMBL" id="AQPN01000051">
    <property type="protein sequence ID" value="EOR95403.1"/>
    <property type="molecule type" value="Genomic_DNA"/>
</dbReference>
<dbReference type="NCBIfam" id="TIGR01409">
    <property type="entry name" value="TAT_signal_seq"/>
    <property type="match status" value="1"/>
</dbReference>
<dbReference type="SUPFAM" id="SSF47240">
    <property type="entry name" value="Ferritin-like"/>
    <property type="match status" value="1"/>
</dbReference>
<dbReference type="OrthoDB" id="954262at2"/>
<name>R9GUN4_9SPHI</name>
<dbReference type="InterPro" id="IPR006311">
    <property type="entry name" value="TAT_signal"/>
</dbReference>
<dbReference type="Proteomes" id="UP000014174">
    <property type="component" value="Unassembled WGS sequence"/>
</dbReference>
<dbReference type="InterPro" id="IPR009078">
    <property type="entry name" value="Ferritin-like_SF"/>
</dbReference>
<evidence type="ECO:0000313" key="1">
    <source>
        <dbReference type="EMBL" id="EOR95403.1"/>
    </source>
</evidence>
<dbReference type="STRING" id="1150600.ADIARSV_1404"/>
<gene>
    <name evidence="1" type="ORF">ADIARSV_1404</name>
</gene>
<dbReference type="AlphaFoldDB" id="R9GUN4"/>
<evidence type="ECO:0008006" key="3">
    <source>
        <dbReference type="Google" id="ProtNLM"/>
    </source>
</evidence>
<proteinExistence type="predicted"/>
<dbReference type="InterPro" id="IPR019546">
    <property type="entry name" value="TAT_signal_bac_arc"/>
</dbReference>
<dbReference type="PATRIC" id="fig|1150600.3.peg.1381"/>
<protein>
    <recommendedName>
        <fullName evidence="3">Dessication-associated protein</fullName>
    </recommendedName>
</protein>
<dbReference type="PROSITE" id="PS51318">
    <property type="entry name" value="TAT"/>
    <property type="match status" value="1"/>
</dbReference>
<dbReference type="eggNOG" id="COG1633">
    <property type="taxonomic scope" value="Bacteria"/>
</dbReference>
<evidence type="ECO:0000313" key="2">
    <source>
        <dbReference type="Proteomes" id="UP000014174"/>
    </source>
</evidence>
<keyword evidence="2" id="KW-1185">Reference proteome</keyword>
<dbReference type="RefSeq" id="WP_016194645.1">
    <property type="nucleotide sequence ID" value="NZ_AQPN01000051.1"/>
</dbReference>